<organism evidence="1 2">
    <name type="scientific">Malus domestica</name>
    <name type="common">Apple</name>
    <name type="synonym">Pyrus malus</name>
    <dbReference type="NCBI Taxonomy" id="3750"/>
    <lineage>
        <taxon>Eukaryota</taxon>
        <taxon>Viridiplantae</taxon>
        <taxon>Streptophyta</taxon>
        <taxon>Embryophyta</taxon>
        <taxon>Tracheophyta</taxon>
        <taxon>Spermatophyta</taxon>
        <taxon>Magnoliopsida</taxon>
        <taxon>eudicotyledons</taxon>
        <taxon>Gunneridae</taxon>
        <taxon>Pentapetalae</taxon>
        <taxon>rosids</taxon>
        <taxon>fabids</taxon>
        <taxon>Rosales</taxon>
        <taxon>Rosaceae</taxon>
        <taxon>Amygdaloideae</taxon>
        <taxon>Maleae</taxon>
        <taxon>Malus</taxon>
    </lineage>
</organism>
<name>A0A498J6R9_MALDO</name>
<dbReference type="STRING" id="3750.A0A498J6R9"/>
<dbReference type="AlphaFoldDB" id="A0A498J6R9"/>
<gene>
    <name evidence="1" type="ORF">DVH24_020381</name>
</gene>
<dbReference type="EMBL" id="RDQH01000334">
    <property type="protein sequence ID" value="RXH91358.1"/>
    <property type="molecule type" value="Genomic_DNA"/>
</dbReference>
<accession>A0A498J6R9</accession>
<evidence type="ECO:0008006" key="3">
    <source>
        <dbReference type="Google" id="ProtNLM"/>
    </source>
</evidence>
<dbReference type="SMR" id="A0A498J6R9"/>
<protein>
    <recommendedName>
        <fullName evidence="3">CR-type domain-containing protein</fullName>
    </recommendedName>
</protein>
<dbReference type="SUPFAM" id="SSF57938">
    <property type="entry name" value="DnaJ/Hsp40 cysteine-rich domain"/>
    <property type="match status" value="1"/>
</dbReference>
<dbReference type="PANTHER" id="PTHR15852">
    <property type="entry name" value="PLASTID TRANSCRIPTIONALLY ACTIVE PROTEIN"/>
    <property type="match status" value="1"/>
</dbReference>
<evidence type="ECO:0000313" key="1">
    <source>
        <dbReference type="EMBL" id="RXH91358.1"/>
    </source>
</evidence>
<dbReference type="PANTHER" id="PTHR15852:SF66">
    <property type="entry name" value="OS09G0423700 PROTEIN"/>
    <property type="match status" value="1"/>
</dbReference>
<dbReference type="InterPro" id="IPR036410">
    <property type="entry name" value="HSP_DnaJ_Cys-rich_dom_sf"/>
</dbReference>
<comment type="caution">
    <text evidence="1">The sequence shown here is derived from an EMBL/GenBank/DDBJ whole genome shotgun (WGS) entry which is preliminary data.</text>
</comment>
<keyword evidence="2" id="KW-1185">Reference proteome</keyword>
<sequence>MASSVSCRPSIVARPIPNDGFLSSSGALNRAGAVVPYGTSTRALRRVCGVRASAVDSYEGSSNFANRMEKAWLISKQPRPIACSSCNSNGHIECKWCAGTGFFILGDNMLCQVSSKSTSCVICTGKGSMRCSDCKGTGFRAKWLGQPPVSK</sequence>
<dbReference type="Proteomes" id="UP000290289">
    <property type="component" value="Chromosome 8"/>
</dbReference>
<proteinExistence type="predicted"/>
<evidence type="ECO:0000313" key="2">
    <source>
        <dbReference type="Proteomes" id="UP000290289"/>
    </source>
</evidence>
<reference evidence="1 2" key="1">
    <citation type="submission" date="2018-10" db="EMBL/GenBank/DDBJ databases">
        <title>A high-quality apple genome assembly.</title>
        <authorList>
            <person name="Hu J."/>
        </authorList>
    </citation>
    <scope>NUCLEOTIDE SEQUENCE [LARGE SCALE GENOMIC DNA]</scope>
    <source>
        <strain evidence="2">cv. HFTH1</strain>
        <tissue evidence="1">Young leaf</tissue>
    </source>
</reference>